<comment type="caution">
    <text evidence="1">The sequence shown here is derived from an EMBL/GenBank/DDBJ whole genome shotgun (WGS) entry which is preliminary data.</text>
</comment>
<evidence type="ECO:0000313" key="1">
    <source>
        <dbReference type="EMBL" id="KAI6082074.1"/>
    </source>
</evidence>
<proteinExistence type="predicted"/>
<keyword evidence="2" id="KW-1185">Reference proteome</keyword>
<sequence length="2180" mass="235362">MYRIAVFAGLGSESLFSPVTLDAAVRDASLPESQVILRACHAAFRTQVAKAIDEGRLTPETIDLDDFIQPETLLQPPSSYHQNVIIQHTTIYLTQILRFLSHSRGHSEVQGAAGFCAGLLPAAVAASAHNVVEFLQRAQDFFHVALWLGIHSESYRSSQISRGGCPSSLPWSVVVHNISEDIITRLLGQDTTNDTPVFVSAKNSATCVTLSGRGDQLARFVAEQLPPQCRTRPTNVFTLYHNRTRLNSIFLDTLNTLERELSSQWEAAVVMAAPLFSTITGAPLPISRKTDTPATLGQLIRVLLEMILLEPVDWVTVQDTVLSKAQQHAASGPCEILNFGPGYGVSKAGRLLPKMVEIRDVSAIGTSNTPATGASAISIDDIAIVGMAVDLPGAQDADELWENLCNGVNSCSEIPPSRFHIDDFYQAKDAKGARAKRSINTRYGNFLRNPFLFDNDLFDISPREAKSIDPQQRVLLQTAYRALEDAGYVPDSTPSFARDTFGCFVGSATLDYVENLRADIDVYYSPGTLRAFQSGRISYYFGWSGPSITLDTACSSSMVALHQAARALAAGDCRAALVGGVNVITSPDMYLGLDRAHFLSPTGQCKAFDASADGYCRSEGCGIFVVKKMRDALAEGDRIHAVIKGVELNQSGNAHSITHPHAPTQELLFQRLLNKAKVHPHQLTVVETHGTGTQAGDPNELESLRGALCRGRDPRNPLHFTSIKANVGHAEAASGAAALAKVVLMMRHGKIPPQVSLKNLNPKIQNLGADGAVIDRDVTPWQQPGGQPRLALINNFGAAGSNAAMILREYDAPAPPRDSTGDDAQTYVLGLSGKSTKVLNKLREELTARLSTASTASLSLADICYTMTARRQLYDHRISVTADSIDKLIKNLHGAEPHHTPAKKAAEHRVVFVFSGQGSQYLGMGQQLMSMYPAFAKVVHQCDRVLRRNGFPGCLEVINPSAGGNTDSEDGASQLQAFQSAIFALEVALAQLLMSWNIRPSVVAGHSLGEYAALVIAGVLDISSGALLVAHRARLMMTKCDVGKTCMLAVNIGAAEAQAVIESDSRFRQCAISCDNSRTDCVVGGPVAQLQALKEHLRNVGNVKSKFLDVPLAYHTDAMDPILPELMKYAGATALRKPSLPVISNVLGRIVSVGEDVFTPEYFARHSRETVAFQQGLDDFLAEHHNATTHWIEVGPHASLLPMISTQASTPQAGLVSCLRKGTSPSATLSHLLSHFYQKVAPPVHWRQAFEFQQRPQLITLPGLPFFQSEFVVAYPHETSALLTGEPEKVVKEAPGNAFLGRRVQKASDGNGFTGIYETAIQSLKDFITGHIVCEHALCPASVYHQMALSAVQDMEPNGAAESAWSLADISYVSPLLYTEQSRAIVRIQISPTESSLKELRFEVSSFAAGTDPSRGSVHCKGTLERKARKSTEQKYARAARMLQRQVERFVRPDPSEILETFSTKAMYESVFTRVVTYSKLYQQVQYIRISQDCSEAYARCKSSEATPSSDIGTSAAGTSAVFMDVLLHVAGFVANLSIARHEACICKEVESALVLREPSPGAVFDVHCTVVELPKEGVFVADAQAADEGGVMATFRGMVFQQVQLAKIGQAFSIQSKRGQGSTTMSKTNLESHTRQTPAVVNVNQQKDAGARPASTAIPSSQHNVAVKNLVAQTCGTDLKSLSSGTNLEALGFDSLLMIELEAQLSSAYPQLDISSLAECLTVGDIENLCSNNTEPLEEFAEATPSPTTETPNEDVPDSADIIPHIQQLTRAIIAETCSADRDAVDSSSELSALGVDSLMIFELESSLSKISKGGDLSAADLAECRTVGDVENLILTGYQPAALQDDSPSVSSSSSASDVDTVSSSDFASLTAVPTAIATPINADSASSQVLFGTSLVDKVSQILNLDQQPEIVQAAPSSQVTGHDTREPALFLIHDGSGVCTHYHRLRSLNRPVYALHDPKFLDPFDDWSSLGEMADEYARQISSTTAGPYLLGGWSFGGVVAFEAARRLASQGHGVIGVVLIDAPAPLNHQPLSSRIIESVTGQVRLPSTETARAIRALTKRSFASCTSLLAAFQPESPDVLPMPRVFLLRSREGWQDPSNPHTIENDWLQNRRSPRGALSSWEAVTGSKVAWVDIPGDHFHVFDSANIEYVSTSIRRACSELEIAFSRVPINIQSP</sequence>
<organism evidence="1 2">
    <name type="scientific">Hypoxylon rubiginosum</name>
    <dbReference type="NCBI Taxonomy" id="110542"/>
    <lineage>
        <taxon>Eukaryota</taxon>
        <taxon>Fungi</taxon>
        <taxon>Dikarya</taxon>
        <taxon>Ascomycota</taxon>
        <taxon>Pezizomycotina</taxon>
        <taxon>Sordariomycetes</taxon>
        <taxon>Xylariomycetidae</taxon>
        <taxon>Xylariales</taxon>
        <taxon>Hypoxylaceae</taxon>
        <taxon>Hypoxylon</taxon>
    </lineage>
</organism>
<dbReference type="EMBL" id="MU394379">
    <property type="protein sequence ID" value="KAI6082074.1"/>
    <property type="molecule type" value="Genomic_DNA"/>
</dbReference>
<reference evidence="1 2" key="1">
    <citation type="journal article" date="2022" name="New Phytol.">
        <title>Ecological generalism drives hyperdiversity of secondary metabolite gene clusters in xylarialean endophytes.</title>
        <authorList>
            <person name="Franco M.E.E."/>
            <person name="Wisecaver J.H."/>
            <person name="Arnold A.E."/>
            <person name="Ju Y.M."/>
            <person name="Slot J.C."/>
            <person name="Ahrendt S."/>
            <person name="Moore L.P."/>
            <person name="Eastman K.E."/>
            <person name="Scott K."/>
            <person name="Konkel Z."/>
            <person name="Mondo S.J."/>
            <person name="Kuo A."/>
            <person name="Hayes R.D."/>
            <person name="Haridas S."/>
            <person name="Andreopoulos B."/>
            <person name="Riley R."/>
            <person name="LaButti K."/>
            <person name="Pangilinan J."/>
            <person name="Lipzen A."/>
            <person name="Amirebrahimi M."/>
            <person name="Yan J."/>
            <person name="Adam C."/>
            <person name="Keymanesh K."/>
            <person name="Ng V."/>
            <person name="Louie K."/>
            <person name="Northen T."/>
            <person name="Drula E."/>
            <person name="Henrissat B."/>
            <person name="Hsieh H.M."/>
            <person name="Youens-Clark K."/>
            <person name="Lutzoni F."/>
            <person name="Miadlikowska J."/>
            <person name="Eastwood D.C."/>
            <person name="Hamelin R.C."/>
            <person name="Grigoriev I.V."/>
            <person name="U'Ren J.M."/>
        </authorList>
    </citation>
    <scope>NUCLEOTIDE SEQUENCE [LARGE SCALE GENOMIC DNA]</scope>
    <source>
        <strain evidence="1 2">ER1909</strain>
    </source>
</reference>
<protein>
    <submittedName>
        <fullName evidence="1">Polyketide synthase</fullName>
    </submittedName>
</protein>
<name>A0ACC0CNS2_9PEZI</name>
<gene>
    <name evidence="1" type="ORF">F4821DRAFT_274438</name>
</gene>
<accession>A0ACC0CNS2</accession>
<evidence type="ECO:0000313" key="2">
    <source>
        <dbReference type="Proteomes" id="UP001497680"/>
    </source>
</evidence>
<dbReference type="Proteomes" id="UP001497680">
    <property type="component" value="Unassembled WGS sequence"/>
</dbReference>